<name>A0A316HDJ7_9SPHI</name>
<comment type="caution">
    <text evidence="2">The sequence shown here is derived from an EMBL/GenBank/DDBJ whole genome shotgun (WGS) entry which is preliminary data.</text>
</comment>
<dbReference type="RefSeq" id="WP_109607491.1">
    <property type="nucleotide sequence ID" value="NZ_QGHA01000002.1"/>
</dbReference>
<gene>
    <name evidence="2" type="ORF">LX99_01756</name>
</gene>
<sequence length="352" mass="39605">MSKILKAAYGSDKTPLKLGAVEIPCYVLEDGTRVLSGRAMQKALGYEGSSGDWLKNFIANKNINNNIPPEILAGILKPIKFKRVDAGGSQPTTYGYDATALIDLCDALITLNKAGILRDNQKIFAEQAEVIIRSVAKVGIIALIDEATGYQHNREKDELQKILSAYIAAELLPWQKRFPDEFYQEIFRLNGWDYTVNGIQNRPGVIGTWTKKLIYNLLPKGVLEELERKTPISQAGNRTARFHQSLTLDIGEPHLEKQLISVITLMNISSNWDEFLRLFGKKFQKDLMQLSVQPKFKKSTPKVSAKQYLMFEPGQTDLFGKPIGQIPEEEKPLSDFNTNLKTALSFNPKKEE</sequence>
<dbReference type="Pfam" id="PF10546">
    <property type="entry name" value="P63C"/>
    <property type="match status" value="1"/>
</dbReference>
<reference evidence="2 3" key="1">
    <citation type="submission" date="2018-05" db="EMBL/GenBank/DDBJ databases">
        <title>Genomic Encyclopedia of Archaeal and Bacterial Type Strains, Phase II (KMG-II): from individual species to whole genera.</title>
        <authorList>
            <person name="Goeker M."/>
        </authorList>
    </citation>
    <scope>NUCLEOTIDE SEQUENCE [LARGE SCALE GENOMIC DNA]</scope>
    <source>
        <strain evidence="2 3">DSM 19975</strain>
    </source>
</reference>
<dbReference type="AlphaFoldDB" id="A0A316HDJ7"/>
<dbReference type="Proteomes" id="UP000245678">
    <property type="component" value="Unassembled WGS sequence"/>
</dbReference>
<keyword evidence="3" id="KW-1185">Reference proteome</keyword>
<proteinExistence type="predicted"/>
<protein>
    <submittedName>
        <fullName evidence="2">P63C domain-containing protein</fullName>
    </submittedName>
</protein>
<dbReference type="InterPro" id="IPR018874">
    <property type="entry name" value="Phage_Mx8_p63_C"/>
</dbReference>
<organism evidence="2 3">
    <name type="scientific">Mucilaginibacter oryzae</name>
    <dbReference type="NCBI Taxonomy" id="468058"/>
    <lineage>
        <taxon>Bacteria</taxon>
        <taxon>Pseudomonadati</taxon>
        <taxon>Bacteroidota</taxon>
        <taxon>Sphingobacteriia</taxon>
        <taxon>Sphingobacteriales</taxon>
        <taxon>Sphingobacteriaceae</taxon>
        <taxon>Mucilaginibacter</taxon>
    </lineage>
</organism>
<dbReference type="EMBL" id="QGHA01000002">
    <property type="protein sequence ID" value="PWK79299.1"/>
    <property type="molecule type" value="Genomic_DNA"/>
</dbReference>
<evidence type="ECO:0000259" key="1">
    <source>
        <dbReference type="Pfam" id="PF10546"/>
    </source>
</evidence>
<evidence type="ECO:0000313" key="2">
    <source>
        <dbReference type="EMBL" id="PWK79299.1"/>
    </source>
</evidence>
<evidence type="ECO:0000313" key="3">
    <source>
        <dbReference type="Proteomes" id="UP000245678"/>
    </source>
</evidence>
<feature type="domain" description="Bacteriophage Mx8 p63 C-terminal" evidence="1">
    <location>
        <begin position="162"/>
        <end position="255"/>
    </location>
</feature>
<accession>A0A316HDJ7</accession>